<gene>
    <name evidence="1" type="ORF">D9757_011038</name>
</gene>
<evidence type="ECO:0000313" key="1">
    <source>
        <dbReference type="EMBL" id="KAF5365900.1"/>
    </source>
</evidence>
<keyword evidence="2" id="KW-1185">Reference proteome</keyword>
<accession>A0A8H5LQ69</accession>
<reference evidence="1 2" key="1">
    <citation type="journal article" date="2020" name="ISME J.">
        <title>Uncovering the hidden diversity of litter-decomposition mechanisms in mushroom-forming fungi.</title>
        <authorList>
            <person name="Floudas D."/>
            <person name="Bentzer J."/>
            <person name="Ahren D."/>
            <person name="Johansson T."/>
            <person name="Persson P."/>
            <person name="Tunlid A."/>
        </authorList>
    </citation>
    <scope>NUCLEOTIDE SEQUENCE [LARGE SCALE GENOMIC DNA]</scope>
    <source>
        <strain evidence="1 2">CBS 406.79</strain>
    </source>
</reference>
<protein>
    <submittedName>
        <fullName evidence="1">Uncharacterized protein</fullName>
    </submittedName>
</protein>
<evidence type="ECO:0000313" key="2">
    <source>
        <dbReference type="Proteomes" id="UP000518752"/>
    </source>
</evidence>
<proteinExistence type="predicted"/>
<dbReference type="EMBL" id="JAACJN010000159">
    <property type="protein sequence ID" value="KAF5365900.1"/>
    <property type="molecule type" value="Genomic_DNA"/>
</dbReference>
<comment type="caution">
    <text evidence="1">The sequence shown here is derived from an EMBL/GenBank/DDBJ whole genome shotgun (WGS) entry which is preliminary data.</text>
</comment>
<name>A0A8H5LQ69_9AGAR</name>
<dbReference type="Proteomes" id="UP000518752">
    <property type="component" value="Unassembled WGS sequence"/>
</dbReference>
<sequence length="117" mass="12371">MCGLPCETGDLLAVLSSSMDPEIVTRQCQNKTSFPSVPLGQPSNNHVLSLPPPTTLTGQMAACSGQCSSDEDAVVADVFDRGTLNGKVTYTKMMKVMCSSDGKKLVTRWDGGGSRNN</sequence>
<organism evidence="1 2">
    <name type="scientific">Collybiopsis confluens</name>
    <dbReference type="NCBI Taxonomy" id="2823264"/>
    <lineage>
        <taxon>Eukaryota</taxon>
        <taxon>Fungi</taxon>
        <taxon>Dikarya</taxon>
        <taxon>Basidiomycota</taxon>
        <taxon>Agaricomycotina</taxon>
        <taxon>Agaricomycetes</taxon>
        <taxon>Agaricomycetidae</taxon>
        <taxon>Agaricales</taxon>
        <taxon>Marasmiineae</taxon>
        <taxon>Omphalotaceae</taxon>
        <taxon>Collybiopsis</taxon>
    </lineage>
</organism>
<dbReference type="AlphaFoldDB" id="A0A8H5LQ69"/>